<evidence type="ECO:0000313" key="4">
    <source>
        <dbReference type="Proteomes" id="UP000483078"/>
    </source>
</evidence>
<protein>
    <submittedName>
        <fullName evidence="3">Efflux RND transporter periplasmic adaptor subunit</fullName>
    </submittedName>
</protein>
<dbReference type="Gene3D" id="2.40.30.170">
    <property type="match status" value="1"/>
</dbReference>
<feature type="coiled-coil region" evidence="2">
    <location>
        <begin position="102"/>
        <end position="136"/>
    </location>
</feature>
<dbReference type="Gene3D" id="1.10.287.470">
    <property type="entry name" value="Helix hairpin bin"/>
    <property type="match status" value="1"/>
</dbReference>
<dbReference type="InterPro" id="IPR006143">
    <property type="entry name" value="RND_pump_MFP"/>
</dbReference>
<dbReference type="PANTHER" id="PTHR30469:SF36">
    <property type="entry name" value="BLL3903 PROTEIN"/>
    <property type="match status" value="1"/>
</dbReference>
<dbReference type="Gene3D" id="2.40.50.100">
    <property type="match status" value="1"/>
</dbReference>
<dbReference type="Proteomes" id="UP000483078">
    <property type="component" value="Unassembled WGS sequence"/>
</dbReference>
<name>A0A7C9LN86_9RHOB</name>
<evidence type="ECO:0000256" key="1">
    <source>
        <dbReference type="ARBA" id="ARBA00009477"/>
    </source>
</evidence>
<sequence>MKPMRLLRLLPPIAIGVGVAAWLIINSEPPERVEQAERGAVVTTLRAEAEPLAPVVQGFGNVRPARRWSSVSEVAGIVTYRHPDLDTGNVIDAGTHVLSIDASSYELAVAQAKADLAALRAEMDQLQVEEDNTARILELEKRRLSLARGDLERTRNLVEQGTAPKARADEQERAALGIERGVAELSNTLGLIPSRRARLQAQIARAKAALSRAERDLGKTRITAPFDLRVAEVSVQQFQFVPAGQLLVSGDGIAQAEVTAQMPLDAFPRLMAGARTDDGTGQDALERAAGRIDAKVTLVADPGQEWQGRVARIENALDPRARTVPVVVVVDAPYAGAAPPLRLPLVPNMYVRLTLTGPEGAAVIALPDHAVHGGDTVYLRSADGRLELRKVTVAYRQQGLAVIAEGLEGGEEVVLEDLVPALPGMPLSVAESAPDEATEGGQ</sequence>
<dbReference type="RefSeq" id="WP_273249022.1">
    <property type="nucleotide sequence ID" value="NZ_VENJ01000007.1"/>
</dbReference>
<keyword evidence="2" id="KW-0175">Coiled coil</keyword>
<accession>A0A7C9LN86</accession>
<dbReference type="GO" id="GO:1990281">
    <property type="term" value="C:efflux pump complex"/>
    <property type="evidence" value="ECO:0007669"/>
    <property type="project" value="TreeGrafter"/>
</dbReference>
<proteinExistence type="inferred from homology"/>
<dbReference type="AlphaFoldDB" id="A0A7C9LN86"/>
<dbReference type="EMBL" id="VENJ01000007">
    <property type="protein sequence ID" value="MTJ04380.1"/>
    <property type="molecule type" value="Genomic_DNA"/>
</dbReference>
<comment type="similarity">
    <text evidence="1">Belongs to the membrane fusion protein (MFP) (TC 8.A.1) family.</text>
</comment>
<gene>
    <name evidence="3" type="ORF">FH759_06770</name>
</gene>
<evidence type="ECO:0000313" key="3">
    <source>
        <dbReference type="EMBL" id="MTJ04380.1"/>
    </source>
</evidence>
<dbReference type="GO" id="GO:0015562">
    <property type="term" value="F:efflux transmembrane transporter activity"/>
    <property type="evidence" value="ECO:0007669"/>
    <property type="project" value="TreeGrafter"/>
</dbReference>
<reference evidence="3 4" key="1">
    <citation type="submission" date="2019-06" db="EMBL/GenBank/DDBJ databases">
        <title>Enrichment of Autotrophic Halophilic Microorganisms from Red Sea Brine Pool Using Microbial Electrosynthesis System.</title>
        <authorList>
            <person name="Alqahtani M.F."/>
            <person name="Bajracharya S."/>
            <person name="Katuri K.P."/>
            <person name="Ali M."/>
            <person name="Saikaly P.E."/>
        </authorList>
    </citation>
    <scope>NUCLEOTIDE SEQUENCE [LARGE SCALE GENOMIC DNA]</scope>
    <source>
        <strain evidence="3">MES6</strain>
    </source>
</reference>
<dbReference type="NCBIfam" id="TIGR01730">
    <property type="entry name" value="RND_mfp"/>
    <property type="match status" value="1"/>
</dbReference>
<comment type="caution">
    <text evidence="3">The sequence shown here is derived from an EMBL/GenBank/DDBJ whole genome shotgun (WGS) entry which is preliminary data.</text>
</comment>
<dbReference type="SUPFAM" id="SSF111369">
    <property type="entry name" value="HlyD-like secretion proteins"/>
    <property type="match status" value="1"/>
</dbReference>
<evidence type="ECO:0000256" key="2">
    <source>
        <dbReference type="SAM" id="Coils"/>
    </source>
</evidence>
<dbReference type="PANTHER" id="PTHR30469">
    <property type="entry name" value="MULTIDRUG RESISTANCE PROTEIN MDTA"/>
    <property type="match status" value="1"/>
</dbReference>
<organism evidence="3 4">
    <name type="scientific">Sediminimonas qiaohouensis</name>
    <dbReference type="NCBI Taxonomy" id="552061"/>
    <lineage>
        <taxon>Bacteria</taxon>
        <taxon>Pseudomonadati</taxon>
        <taxon>Pseudomonadota</taxon>
        <taxon>Alphaproteobacteria</taxon>
        <taxon>Rhodobacterales</taxon>
        <taxon>Roseobacteraceae</taxon>
        <taxon>Sediminimonas</taxon>
    </lineage>
</organism>
<dbReference type="Gene3D" id="2.40.420.20">
    <property type="match status" value="1"/>
</dbReference>